<keyword evidence="8" id="KW-0679">Respiratory chain</keyword>
<evidence type="ECO:0000256" key="8">
    <source>
        <dbReference type="ARBA" id="ARBA00022660"/>
    </source>
</evidence>
<keyword evidence="13 16" id="KW-1015">Disulfide bond</keyword>
<evidence type="ECO:0000256" key="2">
    <source>
        <dbReference type="ARBA" id="ARBA00004569"/>
    </source>
</evidence>
<evidence type="ECO:0000256" key="13">
    <source>
        <dbReference type="ARBA" id="ARBA00023157"/>
    </source>
</evidence>
<evidence type="ECO:0000256" key="3">
    <source>
        <dbReference type="ARBA" id="ARBA00004637"/>
    </source>
</evidence>
<evidence type="ECO:0000256" key="12">
    <source>
        <dbReference type="ARBA" id="ARBA00023136"/>
    </source>
</evidence>
<dbReference type="PANTHER" id="PTHR15224">
    <property type="entry name" value="NADH DEHYDROGENASE [UBIQUINONE] IRON-SULFUR PROTEIN 5"/>
    <property type="match status" value="1"/>
</dbReference>
<keyword evidence="9" id="KW-0999">Mitochondrion inner membrane</keyword>
<evidence type="ECO:0000256" key="15">
    <source>
        <dbReference type="ARBA" id="ARBA00032739"/>
    </source>
</evidence>
<gene>
    <name evidence="18" type="primary">NDUFS5</name>
</gene>
<keyword evidence="10" id="KW-0249">Electron transport</keyword>
<feature type="region of interest" description="Disordered" evidence="17">
    <location>
        <begin position="86"/>
        <end position="106"/>
    </location>
</feature>
<dbReference type="OMA" id="RQQRDKM"/>
<evidence type="ECO:0000256" key="7">
    <source>
        <dbReference type="ARBA" id="ARBA00022448"/>
    </source>
</evidence>
<evidence type="ECO:0000256" key="17">
    <source>
        <dbReference type="SAM" id="MobiDB-lite"/>
    </source>
</evidence>
<keyword evidence="19" id="KW-1185">Reference proteome</keyword>
<dbReference type="Proteomes" id="UP000694545">
    <property type="component" value="Unplaced"/>
</dbReference>
<keyword evidence="12" id="KW-0472">Membrane</keyword>
<evidence type="ECO:0000256" key="5">
    <source>
        <dbReference type="ARBA" id="ARBA00011261"/>
    </source>
</evidence>
<dbReference type="PANTHER" id="PTHR15224:SF1">
    <property type="entry name" value="NADH DEHYDROGENASE [UBIQUINONE] IRON-SULFUR PROTEIN 5"/>
    <property type="match status" value="1"/>
</dbReference>
<feature type="disulfide bond" evidence="16">
    <location>
        <begin position="43"/>
        <end position="56"/>
    </location>
</feature>
<comment type="function">
    <text evidence="1">Accessory subunit of the mitochondrial membrane respiratory chain NADH dehydrogenase (Complex I), that is believed not to be involved in catalysis. Complex I functions in the transfer of electrons from NADH to the respiratory chain. The immediate electron acceptor for the enzyme is believed to be ubiquinone.</text>
</comment>
<feature type="disulfide bond" evidence="16">
    <location>
        <begin position="33"/>
        <end position="66"/>
    </location>
</feature>
<comment type="subcellular location">
    <subcellularLocation>
        <location evidence="3">Mitochondrion inner membrane</location>
        <topology evidence="3">Peripheral membrane protein</topology>
    </subcellularLocation>
    <subcellularLocation>
        <location evidence="2">Mitochondrion intermembrane space</location>
    </subcellularLocation>
</comment>
<evidence type="ECO:0000256" key="14">
    <source>
        <dbReference type="ARBA" id="ARBA00031222"/>
    </source>
</evidence>
<organism evidence="18 19">
    <name type="scientific">Varanus komodoensis</name>
    <name type="common">Komodo dragon</name>
    <dbReference type="NCBI Taxonomy" id="61221"/>
    <lineage>
        <taxon>Eukaryota</taxon>
        <taxon>Metazoa</taxon>
        <taxon>Chordata</taxon>
        <taxon>Craniata</taxon>
        <taxon>Vertebrata</taxon>
        <taxon>Euteleostomi</taxon>
        <taxon>Lepidosauria</taxon>
        <taxon>Squamata</taxon>
        <taxon>Bifurcata</taxon>
        <taxon>Unidentata</taxon>
        <taxon>Episquamata</taxon>
        <taxon>Toxicofera</taxon>
        <taxon>Anguimorpha</taxon>
        <taxon>Paleoanguimorpha</taxon>
        <taxon>Varanoidea</taxon>
        <taxon>Varanidae</taxon>
        <taxon>Varanus</taxon>
    </lineage>
</organism>
<evidence type="ECO:0000256" key="4">
    <source>
        <dbReference type="ARBA" id="ARBA00007372"/>
    </source>
</evidence>
<evidence type="ECO:0000313" key="19">
    <source>
        <dbReference type="Proteomes" id="UP000694545"/>
    </source>
</evidence>
<dbReference type="AlphaFoldDB" id="A0A8D2JKP7"/>
<evidence type="ECO:0000256" key="10">
    <source>
        <dbReference type="ARBA" id="ARBA00022982"/>
    </source>
</evidence>
<keyword evidence="7" id="KW-0813">Transport</keyword>
<evidence type="ECO:0000256" key="16">
    <source>
        <dbReference type="PIRSR" id="PIRSR619342-50"/>
    </source>
</evidence>
<dbReference type="InterPro" id="IPR019342">
    <property type="entry name" value="NADH_UbQ_OxRdtase_FeS-su5"/>
</dbReference>
<evidence type="ECO:0000256" key="1">
    <source>
        <dbReference type="ARBA" id="ARBA00003195"/>
    </source>
</evidence>
<evidence type="ECO:0000256" key="9">
    <source>
        <dbReference type="ARBA" id="ARBA00022792"/>
    </source>
</evidence>
<reference evidence="18" key="1">
    <citation type="submission" date="2025-08" db="UniProtKB">
        <authorList>
            <consortium name="Ensembl"/>
        </authorList>
    </citation>
    <scope>IDENTIFICATION</scope>
</reference>
<name>A0A8D2JKP7_VARKO</name>
<dbReference type="OrthoDB" id="9992197at2759"/>
<dbReference type="Pfam" id="PF10200">
    <property type="entry name" value="Ndufs5"/>
    <property type="match status" value="1"/>
</dbReference>
<evidence type="ECO:0000313" key="18">
    <source>
        <dbReference type="Ensembl" id="ENSVKKP00000011607.1"/>
    </source>
</evidence>
<proteinExistence type="inferred from homology"/>
<dbReference type="Ensembl" id="ENSVKKT00000011885.1">
    <property type="protein sequence ID" value="ENSVKKP00000011607.1"/>
    <property type="gene ID" value="ENSVKKG00000008089.1"/>
</dbReference>
<comment type="similarity">
    <text evidence="4">Belongs to the complex I NDUFS5 subunit family.</text>
</comment>
<evidence type="ECO:0000256" key="11">
    <source>
        <dbReference type="ARBA" id="ARBA00023128"/>
    </source>
</evidence>
<comment type="subunit">
    <text evidence="5">Mammalian complex I is composed of 45 different subunits. This is a component of the iron-sulfur (IP) fragment of the enzyme.</text>
</comment>
<dbReference type="RefSeq" id="XP_044275353.1">
    <property type="nucleotide sequence ID" value="XM_044419418.1"/>
</dbReference>
<keyword evidence="11" id="KW-0496">Mitochondrion</keyword>
<sequence length="106" mass="12215">MPLLDLQDKLGINFDRWLLIQSASQPNKHAAACHAFEKEWLECADGIGLARANRECVQEKEDLYECVNKQKMIQRMKTILAQKKKLMKEGKYTPPDYHSGKPETNP</sequence>
<dbReference type="CTD" id="4725"/>
<dbReference type="GO" id="GO:0032981">
    <property type="term" value="P:mitochondrial respiratory chain complex I assembly"/>
    <property type="evidence" value="ECO:0007669"/>
    <property type="project" value="TreeGrafter"/>
</dbReference>
<dbReference type="GO" id="GO:0005743">
    <property type="term" value="C:mitochondrial inner membrane"/>
    <property type="evidence" value="ECO:0007669"/>
    <property type="project" value="UniProtKB-SubCell"/>
</dbReference>
<evidence type="ECO:0000256" key="6">
    <source>
        <dbReference type="ARBA" id="ARBA00013482"/>
    </source>
</evidence>
<dbReference type="KEGG" id="vko:123017832"/>
<dbReference type="RefSeq" id="XP_044275352.1">
    <property type="nucleotide sequence ID" value="XM_044419417.1"/>
</dbReference>
<accession>A0A8D2JKP7</accession>
<protein>
    <recommendedName>
        <fullName evidence="6">NADH dehydrogenase [ubiquinone] iron-sulfur protein 5</fullName>
    </recommendedName>
    <alternativeName>
        <fullName evidence="14">Complex I-15 kDa</fullName>
    </alternativeName>
    <alternativeName>
        <fullName evidence="15">NADH-ubiquinone oxidoreductase 15 kDa subunit</fullName>
    </alternativeName>
</protein>
<dbReference type="GO" id="GO:0005758">
    <property type="term" value="C:mitochondrial intermembrane space"/>
    <property type="evidence" value="ECO:0007669"/>
    <property type="project" value="UniProtKB-SubCell"/>
</dbReference>
<dbReference type="GeneID" id="123017832"/>
<reference evidence="18" key="2">
    <citation type="submission" date="2025-09" db="UniProtKB">
        <authorList>
            <consortium name="Ensembl"/>
        </authorList>
    </citation>
    <scope>IDENTIFICATION</scope>
</reference>